<evidence type="ECO:0000313" key="1">
    <source>
        <dbReference type="EMBL" id="EFA76242.1"/>
    </source>
</evidence>
<organism evidence="1 2">
    <name type="scientific">Heterostelium pallidum (strain ATCC 26659 / Pp 5 / PN500)</name>
    <name type="common">Cellular slime mold</name>
    <name type="synonym">Polysphondylium pallidum</name>
    <dbReference type="NCBI Taxonomy" id="670386"/>
    <lineage>
        <taxon>Eukaryota</taxon>
        <taxon>Amoebozoa</taxon>
        <taxon>Evosea</taxon>
        <taxon>Eumycetozoa</taxon>
        <taxon>Dictyostelia</taxon>
        <taxon>Acytosteliales</taxon>
        <taxon>Acytosteliaceae</taxon>
        <taxon>Heterostelium</taxon>
    </lineage>
</organism>
<proteinExistence type="predicted"/>
<accession>D3BPV9</accession>
<reference evidence="1 2" key="1">
    <citation type="journal article" date="2011" name="Genome Res.">
        <title>Phylogeny-wide analysis of social amoeba genomes highlights ancient origins for complex intercellular communication.</title>
        <authorList>
            <person name="Heidel A.J."/>
            <person name="Lawal H.M."/>
            <person name="Felder M."/>
            <person name="Schilde C."/>
            <person name="Helps N.R."/>
            <person name="Tunggal B."/>
            <person name="Rivero F."/>
            <person name="John U."/>
            <person name="Schleicher M."/>
            <person name="Eichinger L."/>
            <person name="Platzer M."/>
            <person name="Noegel A.A."/>
            <person name="Schaap P."/>
            <person name="Gloeckner G."/>
        </authorList>
    </citation>
    <scope>NUCLEOTIDE SEQUENCE [LARGE SCALE GENOMIC DNA]</scope>
    <source>
        <strain evidence="2">ATCC 26659 / Pp 5 / PN500</strain>
    </source>
</reference>
<dbReference type="RefSeq" id="XP_020428375.1">
    <property type="nucleotide sequence ID" value="XM_020580790.1"/>
</dbReference>
<dbReference type="AlphaFoldDB" id="D3BPV9"/>
<sequence length="63" mass="7563">MRNHWTASPVQLSNQLWILQISDLYEERLNNETLNEFQNSQQWYSIKVTTGQRKSQSIHSFTH</sequence>
<evidence type="ECO:0000313" key="2">
    <source>
        <dbReference type="Proteomes" id="UP000001396"/>
    </source>
</evidence>
<dbReference type="Proteomes" id="UP000001396">
    <property type="component" value="Unassembled WGS sequence"/>
</dbReference>
<protein>
    <submittedName>
        <fullName evidence="1">Uncharacterized protein</fullName>
    </submittedName>
</protein>
<name>D3BPV9_HETP5</name>
<comment type="caution">
    <text evidence="1">The sequence shown here is derived from an EMBL/GenBank/DDBJ whole genome shotgun (WGS) entry which is preliminary data.</text>
</comment>
<dbReference type="InParanoid" id="D3BPV9"/>
<gene>
    <name evidence="1" type="ORF">PPL_10003</name>
</gene>
<keyword evidence="2" id="KW-1185">Reference proteome</keyword>
<dbReference type="EMBL" id="ADBJ01000047">
    <property type="protein sequence ID" value="EFA76242.1"/>
    <property type="molecule type" value="Genomic_DNA"/>
</dbReference>
<dbReference type="GeneID" id="31365475"/>